<dbReference type="Proteomes" id="UP000231962">
    <property type="component" value="Unassembled WGS sequence"/>
</dbReference>
<evidence type="ECO:0000313" key="3">
    <source>
        <dbReference type="Proteomes" id="UP000231962"/>
    </source>
</evidence>
<comment type="caution">
    <text evidence="2">The sequence shown here is derived from an EMBL/GenBank/DDBJ whole genome shotgun (WGS) entry which is preliminary data.</text>
</comment>
<dbReference type="AlphaFoldDB" id="A0A2M9ZL25"/>
<keyword evidence="3" id="KW-1185">Reference proteome</keyword>
<accession>A0A2M9ZL25</accession>
<dbReference type="Proteomes" id="UP000231990">
    <property type="component" value="Unassembled WGS sequence"/>
</dbReference>
<sequence length="100" mass="11646">MFITAENIKTGEVRTFEGTEKILVPDMRQKEEALSVPTHWETVENCLDLRKYSRFFLVSESSGRWMRCPIVNIKMKGFASERGELSLENVEIYRVLGIFL</sequence>
<evidence type="ECO:0000313" key="2">
    <source>
        <dbReference type="EMBL" id="PJZ72735.1"/>
    </source>
</evidence>
<reference evidence="3 4" key="1">
    <citation type="submission" date="2017-07" db="EMBL/GenBank/DDBJ databases">
        <title>Leptospira spp. isolated from tropical soils.</title>
        <authorList>
            <person name="Thibeaux R."/>
            <person name="Iraola G."/>
            <person name="Ferres I."/>
            <person name="Bierque E."/>
            <person name="Girault D."/>
            <person name="Soupe-Gilbert M.-E."/>
            <person name="Picardeau M."/>
            <person name="Goarant C."/>
        </authorList>
    </citation>
    <scope>NUCLEOTIDE SEQUENCE [LARGE SCALE GENOMIC DNA]</scope>
    <source>
        <strain evidence="2 4">FH1-B-B1</strain>
        <strain evidence="1 3">FH1-B-C1</strain>
    </source>
</reference>
<proteinExistence type="predicted"/>
<evidence type="ECO:0000313" key="4">
    <source>
        <dbReference type="Proteomes" id="UP000231990"/>
    </source>
</evidence>
<protein>
    <submittedName>
        <fullName evidence="2">Uncharacterized protein</fullName>
    </submittedName>
</protein>
<gene>
    <name evidence="1" type="ORF">CH360_08555</name>
    <name evidence="2" type="ORF">CH373_13130</name>
</gene>
<evidence type="ECO:0000313" key="1">
    <source>
        <dbReference type="EMBL" id="PJZ70014.1"/>
    </source>
</evidence>
<dbReference type="EMBL" id="NPDZ01000008">
    <property type="protein sequence ID" value="PJZ72735.1"/>
    <property type="molecule type" value="Genomic_DNA"/>
</dbReference>
<organism evidence="2 4">
    <name type="scientific">Leptospira perolatii</name>
    <dbReference type="NCBI Taxonomy" id="2023191"/>
    <lineage>
        <taxon>Bacteria</taxon>
        <taxon>Pseudomonadati</taxon>
        <taxon>Spirochaetota</taxon>
        <taxon>Spirochaetia</taxon>
        <taxon>Leptospirales</taxon>
        <taxon>Leptospiraceae</taxon>
        <taxon>Leptospira</taxon>
    </lineage>
</organism>
<dbReference type="OrthoDB" id="337050at2"/>
<dbReference type="EMBL" id="NPDY01000006">
    <property type="protein sequence ID" value="PJZ70014.1"/>
    <property type="molecule type" value="Genomic_DNA"/>
</dbReference>
<name>A0A2M9ZL25_9LEPT</name>